<keyword evidence="1" id="KW-0812">Transmembrane</keyword>
<dbReference type="Proteomes" id="UP000199496">
    <property type="component" value="Unassembled WGS sequence"/>
</dbReference>
<dbReference type="InterPro" id="IPR038770">
    <property type="entry name" value="Na+/solute_symporter_sf"/>
</dbReference>
<keyword evidence="1" id="KW-0472">Membrane</keyword>
<name>A0A1H8ZWR7_9GAMM</name>
<evidence type="ECO:0000313" key="2">
    <source>
        <dbReference type="EMBL" id="SEP68900.1"/>
    </source>
</evidence>
<dbReference type="Gene3D" id="1.20.1530.20">
    <property type="match status" value="1"/>
</dbReference>
<accession>A0A1H8ZWR7</accession>
<keyword evidence="1" id="KW-1133">Transmembrane helix</keyword>
<dbReference type="EMBL" id="FOFO01000003">
    <property type="protein sequence ID" value="SEP68900.1"/>
    <property type="molecule type" value="Genomic_DNA"/>
</dbReference>
<feature type="transmembrane region" description="Helical" evidence="1">
    <location>
        <begin position="72"/>
        <end position="97"/>
    </location>
</feature>
<proteinExistence type="predicted"/>
<evidence type="ECO:0000256" key="1">
    <source>
        <dbReference type="SAM" id="Phobius"/>
    </source>
</evidence>
<gene>
    <name evidence="2" type="ORF">SAMN05421693_103102</name>
</gene>
<keyword evidence="3" id="KW-1185">Reference proteome</keyword>
<sequence length="137" mass="15042">MPLLAVVVFIVATSQVHLVVGALPLLLHLLLIFTLFLLAAGWLAWAMSRLFRLPPEQGRVLAFSFGTRNSFVVLPLALALPASLEVPVVVIVFQSLVNCWGWPSSSGGFPNACFAMRERIWAIRHDSVMVQPCFATI</sequence>
<reference evidence="2 3" key="1">
    <citation type="submission" date="2016-10" db="EMBL/GenBank/DDBJ databases">
        <authorList>
            <person name="de Groot N.N."/>
        </authorList>
    </citation>
    <scope>NUCLEOTIDE SEQUENCE [LARGE SCALE GENOMIC DNA]</scope>
    <source>
        <strain evidence="2 3">B7-7</strain>
    </source>
</reference>
<protein>
    <submittedName>
        <fullName evidence="2">Uncharacterized protein</fullName>
    </submittedName>
</protein>
<dbReference type="OrthoDB" id="3254016at2"/>
<organism evidence="2 3">
    <name type="scientific">Ectothiorhodospira magna</name>
    <dbReference type="NCBI Taxonomy" id="867345"/>
    <lineage>
        <taxon>Bacteria</taxon>
        <taxon>Pseudomonadati</taxon>
        <taxon>Pseudomonadota</taxon>
        <taxon>Gammaproteobacteria</taxon>
        <taxon>Chromatiales</taxon>
        <taxon>Ectothiorhodospiraceae</taxon>
        <taxon>Ectothiorhodospira</taxon>
    </lineage>
</organism>
<evidence type="ECO:0000313" key="3">
    <source>
        <dbReference type="Proteomes" id="UP000199496"/>
    </source>
</evidence>
<feature type="transmembrane region" description="Helical" evidence="1">
    <location>
        <begin position="28"/>
        <end position="51"/>
    </location>
</feature>
<dbReference type="STRING" id="867345.SAMN05421693_103102"/>
<dbReference type="AlphaFoldDB" id="A0A1H8ZWR7"/>